<dbReference type="AlphaFoldDB" id="A0A365L293"/>
<keyword evidence="1" id="KW-0812">Transmembrane</keyword>
<feature type="transmembrane region" description="Helical" evidence="1">
    <location>
        <begin position="5"/>
        <end position="21"/>
    </location>
</feature>
<keyword evidence="4" id="KW-1185">Reference proteome</keyword>
<organism evidence="3 4">
    <name type="scientific">Planococcus halotolerans</name>
    <dbReference type="NCBI Taxonomy" id="2233542"/>
    <lineage>
        <taxon>Bacteria</taxon>
        <taxon>Bacillati</taxon>
        <taxon>Bacillota</taxon>
        <taxon>Bacilli</taxon>
        <taxon>Bacillales</taxon>
        <taxon>Caryophanaceae</taxon>
        <taxon>Planococcus</taxon>
    </lineage>
</organism>
<evidence type="ECO:0000259" key="2">
    <source>
        <dbReference type="Pfam" id="PF13038"/>
    </source>
</evidence>
<evidence type="ECO:0000256" key="1">
    <source>
        <dbReference type="SAM" id="Phobius"/>
    </source>
</evidence>
<dbReference type="Proteomes" id="UP000251002">
    <property type="component" value="Unassembled WGS sequence"/>
</dbReference>
<feature type="domain" description="DUF3899" evidence="2">
    <location>
        <begin position="32"/>
        <end position="106"/>
    </location>
</feature>
<comment type="caution">
    <text evidence="3">The sequence shown here is derived from an EMBL/GenBank/DDBJ whole genome shotgun (WGS) entry which is preliminary data.</text>
</comment>
<dbReference type="RefSeq" id="WP_112223062.1">
    <property type="nucleotide sequence ID" value="NZ_CP196859.1"/>
</dbReference>
<keyword evidence="1" id="KW-0472">Membrane</keyword>
<accession>A0A365L293</accession>
<keyword evidence="1" id="KW-1133">Transmembrane helix</keyword>
<dbReference type="EMBL" id="QLZR01000002">
    <property type="protein sequence ID" value="RAZ79493.1"/>
    <property type="molecule type" value="Genomic_DNA"/>
</dbReference>
<evidence type="ECO:0000313" key="4">
    <source>
        <dbReference type="Proteomes" id="UP000251002"/>
    </source>
</evidence>
<proteinExistence type="predicted"/>
<evidence type="ECO:0000313" key="3">
    <source>
        <dbReference type="EMBL" id="RAZ79493.1"/>
    </source>
</evidence>
<sequence>MKKTLIWILIVQAIIFLTIFIRPEDLSLLSYINTSFVYGGILVFFGAWIFVVQTGAFDIFTMSMRKFYRRKSTMEDEEMRLPSEVIPFSAAPLLIIGIVTILMMSISLLVYEL</sequence>
<feature type="transmembrane region" description="Helical" evidence="1">
    <location>
        <begin position="41"/>
        <end position="64"/>
    </location>
</feature>
<protein>
    <submittedName>
        <fullName evidence="3">DUF3899 domain-containing protein</fullName>
    </submittedName>
</protein>
<dbReference type="Pfam" id="PF13038">
    <property type="entry name" value="DUF3899"/>
    <property type="match status" value="1"/>
</dbReference>
<reference evidence="3 4" key="1">
    <citation type="submission" date="2018-06" db="EMBL/GenBank/DDBJ databases">
        <title>The draft genome sequences of strains SCU63 and S1.</title>
        <authorList>
            <person name="Gan L."/>
        </authorList>
    </citation>
    <scope>NUCLEOTIDE SEQUENCE [LARGE SCALE GENOMIC DNA]</scope>
    <source>
        <strain evidence="3 4">SCU63</strain>
    </source>
</reference>
<feature type="transmembrane region" description="Helical" evidence="1">
    <location>
        <begin position="85"/>
        <end position="111"/>
    </location>
</feature>
<dbReference type="InterPro" id="IPR025007">
    <property type="entry name" value="DUF3899"/>
</dbReference>
<gene>
    <name evidence="3" type="ORF">DP120_07735</name>
</gene>
<name>A0A365L293_9BACL</name>